<dbReference type="InterPro" id="IPR011010">
    <property type="entry name" value="DNA_brk_join_enz"/>
</dbReference>
<dbReference type="AlphaFoldDB" id="A0A2N1NKW9"/>
<gene>
    <name evidence="4" type="ORF">RhiirC2_708829</name>
</gene>
<dbReference type="Pfam" id="PF00589">
    <property type="entry name" value="Phage_integrase"/>
    <property type="match status" value="1"/>
</dbReference>
<dbReference type="Gene3D" id="1.10.443.10">
    <property type="entry name" value="Intergrase catalytic core"/>
    <property type="match status" value="1"/>
</dbReference>
<dbReference type="InterPro" id="IPR002104">
    <property type="entry name" value="Integrase_catalytic"/>
</dbReference>
<dbReference type="GO" id="GO:0006310">
    <property type="term" value="P:DNA recombination"/>
    <property type="evidence" value="ECO:0007669"/>
    <property type="project" value="UniProtKB-KW"/>
</dbReference>
<dbReference type="SUPFAM" id="SSF56349">
    <property type="entry name" value="DNA breaking-rejoining enzymes"/>
    <property type="match status" value="1"/>
</dbReference>
<dbReference type="InterPro" id="IPR013762">
    <property type="entry name" value="Integrase-like_cat_sf"/>
</dbReference>
<dbReference type="GO" id="GO:0015074">
    <property type="term" value="P:DNA integration"/>
    <property type="evidence" value="ECO:0007669"/>
    <property type="project" value="InterPro"/>
</dbReference>
<organism evidence="4 5">
    <name type="scientific">Rhizophagus irregularis</name>
    <dbReference type="NCBI Taxonomy" id="588596"/>
    <lineage>
        <taxon>Eukaryota</taxon>
        <taxon>Fungi</taxon>
        <taxon>Fungi incertae sedis</taxon>
        <taxon>Mucoromycota</taxon>
        <taxon>Glomeromycotina</taxon>
        <taxon>Glomeromycetes</taxon>
        <taxon>Glomerales</taxon>
        <taxon>Glomeraceae</taxon>
        <taxon>Rhizophagus</taxon>
    </lineage>
</organism>
<dbReference type="GO" id="GO:0003677">
    <property type="term" value="F:DNA binding"/>
    <property type="evidence" value="ECO:0007669"/>
    <property type="project" value="InterPro"/>
</dbReference>
<dbReference type="InterPro" id="IPR052787">
    <property type="entry name" value="MAVS"/>
</dbReference>
<sequence length="450" mass="51665">MDSINDLENYLCQFITWLEKEDGSNYKVESVHNCYSALNRYLKEHSVLQPIKIWDRYKFPHALHTLDGKMRILQDEGLGDPKKSDGLSAKEIKQILDHPYMDINSNESLTRQDGGLELVLHKEKNNQGGAFYKNKHGKSGSRHIPIPPDSPGNQYTPIKDILLFLSKLPHSTSSQDALFHETCRKKKDLKKGNWFKNKPMGYSKLRKIMNDIATNTGINLDNRRLITNHSCRRTAIQMLKDNGLSDSDLQSFSGHQSRESLADYCKTSDNQQVLNTAMLIPFTLHENNLDEHNDEHINYDEDYSENSSNEDMENEKCLSESQETELPIIKKTQDIQKTPLREIQVSPFQETPVQKIRFPQFKKLQIKFLQFKKVRSSSQISKSHKPVTTPFKPPCHSDSPMIAYYRKKESLSTVNKANKTNIVIKLPPGLSCTSNITIILAKNNCNLLFL</sequence>
<dbReference type="PANTHER" id="PTHR21446:SF12">
    <property type="entry name" value="POTASSIUM CHANNEL TETRAMERIZATION DOMAIN CONTAINING 1"/>
    <property type="match status" value="1"/>
</dbReference>
<evidence type="ECO:0000259" key="3">
    <source>
        <dbReference type="Pfam" id="PF00589"/>
    </source>
</evidence>
<dbReference type="VEuPathDB" id="FungiDB:RhiirFUN_007085"/>
<evidence type="ECO:0000313" key="5">
    <source>
        <dbReference type="Proteomes" id="UP000233469"/>
    </source>
</evidence>
<evidence type="ECO:0000256" key="2">
    <source>
        <dbReference type="SAM" id="MobiDB-lite"/>
    </source>
</evidence>
<dbReference type="VEuPathDB" id="FungiDB:RhiirA1_453752"/>
<keyword evidence="1" id="KW-0233">DNA recombination</keyword>
<evidence type="ECO:0000313" key="4">
    <source>
        <dbReference type="EMBL" id="PKK74499.1"/>
    </source>
</evidence>
<evidence type="ECO:0000256" key="1">
    <source>
        <dbReference type="ARBA" id="ARBA00023172"/>
    </source>
</evidence>
<feature type="domain" description="Tyr recombinase" evidence="3">
    <location>
        <begin position="172"/>
        <end position="269"/>
    </location>
</feature>
<comment type="caution">
    <text evidence="4">The sequence shown here is derived from an EMBL/GenBank/DDBJ whole genome shotgun (WGS) entry which is preliminary data.</text>
</comment>
<feature type="region of interest" description="Disordered" evidence="2">
    <location>
        <begin position="128"/>
        <end position="152"/>
    </location>
</feature>
<dbReference type="VEuPathDB" id="FungiDB:FUN_001373"/>
<dbReference type="VEuPathDB" id="FungiDB:RhiirFUN_007086"/>
<reference evidence="4 5" key="2">
    <citation type="submission" date="2017-10" db="EMBL/GenBank/DDBJ databases">
        <title>Extensive intraspecific genome diversity in a model arbuscular mycorrhizal fungus.</title>
        <authorList>
            <person name="Chen E.C.H."/>
            <person name="Morin E."/>
            <person name="Baudet D."/>
            <person name="Noel J."/>
            <person name="Ndikumana S."/>
            <person name="Charron P."/>
            <person name="St-Onge C."/>
            <person name="Giorgi J."/>
            <person name="Grigoriev I.V."/>
            <person name="Roux C."/>
            <person name="Martin F.M."/>
            <person name="Corradi N."/>
        </authorList>
    </citation>
    <scope>NUCLEOTIDE SEQUENCE [LARGE SCALE GENOMIC DNA]</scope>
    <source>
        <strain evidence="4 5">C2</strain>
    </source>
</reference>
<accession>A0A2N1NKW9</accession>
<dbReference type="Proteomes" id="UP000233469">
    <property type="component" value="Unassembled WGS sequence"/>
</dbReference>
<name>A0A2N1NKW9_9GLOM</name>
<dbReference type="PANTHER" id="PTHR21446">
    <property type="entry name" value="DUF3504 DOMAIN-CONTAINING PROTEIN"/>
    <property type="match status" value="1"/>
</dbReference>
<reference evidence="4 5" key="1">
    <citation type="submission" date="2016-04" db="EMBL/GenBank/DDBJ databases">
        <title>Genome analyses suggest a sexual origin of heterokaryosis in a supposedly ancient asexual fungus.</title>
        <authorList>
            <person name="Ropars J."/>
            <person name="Sedzielewska K."/>
            <person name="Noel J."/>
            <person name="Charron P."/>
            <person name="Farinelli L."/>
            <person name="Marton T."/>
            <person name="Kruger M."/>
            <person name="Pelin A."/>
            <person name="Brachmann A."/>
            <person name="Corradi N."/>
        </authorList>
    </citation>
    <scope>NUCLEOTIDE SEQUENCE [LARGE SCALE GENOMIC DNA]</scope>
    <source>
        <strain evidence="4 5">C2</strain>
    </source>
</reference>
<dbReference type="EMBL" id="LLXL01000300">
    <property type="protein sequence ID" value="PKK74499.1"/>
    <property type="molecule type" value="Genomic_DNA"/>
</dbReference>
<protein>
    <recommendedName>
        <fullName evidence="3">Tyr recombinase domain-containing protein</fullName>
    </recommendedName>
</protein>
<dbReference type="VEuPathDB" id="FungiDB:RhiirA1_453751"/>
<proteinExistence type="predicted"/>